<keyword evidence="3" id="KW-0547">Nucleotide-binding</keyword>
<proteinExistence type="predicted"/>
<dbReference type="Gene3D" id="3.30.565.10">
    <property type="entry name" value="Histidine kinase-like ATPase, C-terminal domain"/>
    <property type="match status" value="1"/>
</dbReference>
<comment type="caution">
    <text evidence="3">The sequence shown here is derived from an EMBL/GenBank/DDBJ whole genome shotgun (WGS) entry which is preliminary data.</text>
</comment>
<reference evidence="4" key="1">
    <citation type="journal article" date="2019" name="Int. J. Syst. Evol. Microbiol.">
        <title>The Global Catalogue of Microorganisms (GCM) 10K type strain sequencing project: providing services to taxonomists for standard genome sequencing and annotation.</title>
        <authorList>
            <consortium name="The Broad Institute Genomics Platform"/>
            <consortium name="The Broad Institute Genome Sequencing Center for Infectious Disease"/>
            <person name="Wu L."/>
            <person name="Ma J."/>
        </authorList>
    </citation>
    <scope>NUCLEOTIDE SEQUENCE [LARGE SCALE GENOMIC DNA]</scope>
    <source>
        <strain evidence="4">CGMCC 4.1437</strain>
    </source>
</reference>
<dbReference type="EMBL" id="JBHSOF010000066">
    <property type="protein sequence ID" value="MFC5667739.1"/>
    <property type="molecule type" value="Genomic_DNA"/>
</dbReference>
<dbReference type="GO" id="GO:0005524">
    <property type="term" value="F:ATP binding"/>
    <property type="evidence" value="ECO:0007669"/>
    <property type="project" value="UniProtKB-KW"/>
</dbReference>
<dbReference type="InterPro" id="IPR036890">
    <property type="entry name" value="HATPase_C_sf"/>
</dbReference>
<dbReference type="RefSeq" id="WP_380229408.1">
    <property type="nucleotide sequence ID" value="NZ_JBHSOF010000066.1"/>
</dbReference>
<dbReference type="InterPro" id="IPR003594">
    <property type="entry name" value="HATPase_dom"/>
</dbReference>
<feature type="compositionally biased region" description="Polar residues" evidence="1">
    <location>
        <begin position="70"/>
        <end position="87"/>
    </location>
</feature>
<dbReference type="Pfam" id="PF13581">
    <property type="entry name" value="HATPase_c_2"/>
    <property type="match status" value="1"/>
</dbReference>
<dbReference type="Proteomes" id="UP001595975">
    <property type="component" value="Unassembled WGS sequence"/>
</dbReference>
<feature type="domain" description="Histidine kinase/HSP90-like ATPase" evidence="2">
    <location>
        <begin position="8"/>
        <end position="53"/>
    </location>
</feature>
<evidence type="ECO:0000313" key="3">
    <source>
        <dbReference type="EMBL" id="MFC5667739.1"/>
    </source>
</evidence>
<keyword evidence="4" id="KW-1185">Reference proteome</keyword>
<feature type="region of interest" description="Disordered" evidence="1">
    <location>
        <begin position="48"/>
        <end position="87"/>
    </location>
</feature>
<evidence type="ECO:0000256" key="1">
    <source>
        <dbReference type="SAM" id="MobiDB-lite"/>
    </source>
</evidence>
<evidence type="ECO:0000259" key="2">
    <source>
        <dbReference type="Pfam" id="PF13581"/>
    </source>
</evidence>
<sequence>MRACNPPDCSAVRAELRSLLHTAGWRPDSIADAELAFQELFVNAWQHGGCPAPAVRQPQAPRPPPHPPLTVTSGPQRDLSASSGNRS</sequence>
<evidence type="ECO:0000313" key="4">
    <source>
        <dbReference type="Proteomes" id="UP001595975"/>
    </source>
</evidence>
<name>A0ABW0XF80_9ACTN</name>
<protein>
    <submittedName>
        <fullName evidence="3">ATP-binding protein</fullName>
    </submittedName>
</protein>
<keyword evidence="3" id="KW-0067">ATP-binding</keyword>
<organism evidence="3 4">
    <name type="scientific">Kitasatospora misakiensis</name>
    <dbReference type="NCBI Taxonomy" id="67330"/>
    <lineage>
        <taxon>Bacteria</taxon>
        <taxon>Bacillati</taxon>
        <taxon>Actinomycetota</taxon>
        <taxon>Actinomycetes</taxon>
        <taxon>Kitasatosporales</taxon>
        <taxon>Streptomycetaceae</taxon>
        <taxon>Kitasatospora</taxon>
    </lineage>
</organism>
<accession>A0ABW0XF80</accession>
<gene>
    <name evidence="3" type="ORF">ACFP3U_32845</name>
</gene>